<dbReference type="Gene3D" id="1.20.5.1930">
    <property type="match status" value="1"/>
</dbReference>
<accession>A0A0R1TZF3</accession>
<dbReference type="OrthoDB" id="9797605at2"/>
<reference evidence="9 10" key="1">
    <citation type="journal article" date="2015" name="Genome Announc.">
        <title>Expanding the biotechnology potential of lactobacilli through comparative genomics of 213 strains and associated genera.</title>
        <authorList>
            <person name="Sun Z."/>
            <person name="Harris H.M."/>
            <person name="McCann A."/>
            <person name="Guo C."/>
            <person name="Argimon S."/>
            <person name="Zhang W."/>
            <person name="Yang X."/>
            <person name="Jeffery I.B."/>
            <person name="Cooney J.C."/>
            <person name="Kagawa T.F."/>
            <person name="Liu W."/>
            <person name="Song Y."/>
            <person name="Salvetti E."/>
            <person name="Wrobel A."/>
            <person name="Rasinkangas P."/>
            <person name="Parkhill J."/>
            <person name="Rea M.C."/>
            <person name="O'Sullivan O."/>
            <person name="Ritari J."/>
            <person name="Douillard F.P."/>
            <person name="Paul Ross R."/>
            <person name="Yang R."/>
            <person name="Briner A.E."/>
            <person name="Felis G.E."/>
            <person name="de Vos W.M."/>
            <person name="Barrangou R."/>
            <person name="Klaenhammer T.R."/>
            <person name="Caufield P.W."/>
            <person name="Cui Y."/>
            <person name="Zhang H."/>
            <person name="O'Toole P.W."/>
        </authorList>
    </citation>
    <scope>NUCLEOTIDE SEQUENCE [LARGE SCALE GENOMIC DNA]</scope>
    <source>
        <strain evidence="9 10">DSM 15945</strain>
    </source>
</reference>
<evidence type="ECO:0000256" key="2">
    <source>
        <dbReference type="ARBA" id="ARBA00012438"/>
    </source>
</evidence>
<name>A0A0R1TZF3_9LACO</name>
<dbReference type="Proteomes" id="UP000051922">
    <property type="component" value="Unassembled WGS sequence"/>
</dbReference>
<keyword evidence="5" id="KW-0902">Two-component regulatory system</keyword>
<dbReference type="InterPro" id="IPR011712">
    <property type="entry name" value="Sig_transdc_His_kin_sub3_dim/P"/>
</dbReference>
<proteinExistence type="predicted"/>
<evidence type="ECO:0000259" key="7">
    <source>
        <dbReference type="Pfam" id="PF02518"/>
    </source>
</evidence>
<evidence type="ECO:0000256" key="4">
    <source>
        <dbReference type="ARBA" id="ARBA00022777"/>
    </source>
</evidence>
<keyword evidence="4 9" id="KW-0418">Kinase</keyword>
<dbReference type="Pfam" id="PF07730">
    <property type="entry name" value="HisKA_3"/>
    <property type="match status" value="1"/>
</dbReference>
<evidence type="ECO:0000259" key="8">
    <source>
        <dbReference type="Pfam" id="PF07730"/>
    </source>
</evidence>
<dbReference type="InterPro" id="IPR050482">
    <property type="entry name" value="Sensor_HK_TwoCompSys"/>
</dbReference>
<feature type="domain" description="Signal transduction histidine kinase subgroup 3 dimerisation and phosphoacceptor" evidence="8">
    <location>
        <begin position="183"/>
        <end position="249"/>
    </location>
</feature>
<evidence type="ECO:0000256" key="5">
    <source>
        <dbReference type="ARBA" id="ARBA00023012"/>
    </source>
</evidence>
<organism evidence="9 10">
    <name type="scientific">Lacticaseibacillus pantheris DSM 15945 = JCM 12539 = NBRC 106106</name>
    <dbReference type="NCBI Taxonomy" id="1423783"/>
    <lineage>
        <taxon>Bacteria</taxon>
        <taxon>Bacillati</taxon>
        <taxon>Bacillota</taxon>
        <taxon>Bacilli</taxon>
        <taxon>Lactobacillales</taxon>
        <taxon>Lactobacillaceae</taxon>
        <taxon>Lacticaseibacillus</taxon>
    </lineage>
</organism>
<dbReference type="GO" id="GO:0016020">
    <property type="term" value="C:membrane"/>
    <property type="evidence" value="ECO:0007669"/>
    <property type="project" value="InterPro"/>
</dbReference>
<dbReference type="SUPFAM" id="SSF55874">
    <property type="entry name" value="ATPase domain of HSP90 chaperone/DNA topoisomerase II/histidine kinase"/>
    <property type="match status" value="1"/>
</dbReference>
<feature type="transmembrane region" description="Helical" evidence="6">
    <location>
        <begin position="41"/>
        <end position="60"/>
    </location>
</feature>
<dbReference type="GO" id="GO:0000155">
    <property type="term" value="F:phosphorelay sensor kinase activity"/>
    <property type="evidence" value="ECO:0007669"/>
    <property type="project" value="InterPro"/>
</dbReference>
<dbReference type="STRING" id="1423783.FC50_GL002101"/>
<keyword evidence="10" id="KW-1185">Reference proteome</keyword>
<keyword evidence="6" id="KW-0472">Membrane</keyword>
<evidence type="ECO:0000313" key="10">
    <source>
        <dbReference type="Proteomes" id="UP000051922"/>
    </source>
</evidence>
<feature type="transmembrane region" description="Helical" evidence="6">
    <location>
        <begin position="72"/>
        <end position="93"/>
    </location>
</feature>
<evidence type="ECO:0000313" key="9">
    <source>
        <dbReference type="EMBL" id="KRL84490.1"/>
    </source>
</evidence>
<feature type="transmembrane region" description="Helical" evidence="6">
    <location>
        <begin position="142"/>
        <end position="159"/>
    </location>
</feature>
<dbReference type="Pfam" id="PF02518">
    <property type="entry name" value="HATPase_c"/>
    <property type="match status" value="1"/>
</dbReference>
<dbReference type="PATRIC" id="fig|1423783.4.peg.2155"/>
<dbReference type="CDD" id="cd16917">
    <property type="entry name" value="HATPase_UhpB-NarQ-NarX-like"/>
    <property type="match status" value="1"/>
</dbReference>
<dbReference type="EMBL" id="AZFJ01000061">
    <property type="protein sequence ID" value="KRL84490.1"/>
    <property type="molecule type" value="Genomic_DNA"/>
</dbReference>
<sequence length="374" mass="42452">MLQNSKWRQRFSTIEWVSYIWLIYVPFNLLTYLPAKNWDDYFWMALGAAFVAIYIAVVEFPRYRVLTIPAELLICAVFSLVAINNYMIIFPAWQVPFILAQTVRGRRQARWFFLVYESIVVASFIRDGLATPGYLDWHSGDIVGAFFPLVSPWLAYFFAREVFAGRKVRQANRRLEAVVQRDERERIARDLHDTLGQSFSMITVKTELARKLLSKYPEQVAAELTDIEATSRDNLQLVRTIVNDLHQQSLSEVLVTQSQTLDAAGVSLMTFGESLSVQWPTVVQSELAPVVQEALTNVVRHARACKVTVGFIRGRDGYEVTIQDDGEGHEFHRPGSNGLAGMHDRMVAVGGSFDIRTNRVGTIVTLRLPQGVSE</sequence>
<evidence type="ECO:0000256" key="3">
    <source>
        <dbReference type="ARBA" id="ARBA00022679"/>
    </source>
</evidence>
<evidence type="ECO:0000256" key="1">
    <source>
        <dbReference type="ARBA" id="ARBA00000085"/>
    </source>
</evidence>
<protein>
    <recommendedName>
        <fullName evidence="2">histidine kinase</fullName>
        <ecNumber evidence="2">2.7.13.3</ecNumber>
    </recommendedName>
</protein>
<dbReference type="PANTHER" id="PTHR24421">
    <property type="entry name" value="NITRATE/NITRITE SENSOR PROTEIN NARX-RELATED"/>
    <property type="match status" value="1"/>
</dbReference>
<dbReference type="AlphaFoldDB" id="A0A0R1TZF3"/>
<dbReference type="InterPro" id="IPR003594">
    <property type="entry name" value="HATPase_dom"/>
</dbReference>
<comment type="catalytic activity">
    <reaction evidence="1">
        <text>ATP + protein L-histidine = ADP + protein N-phospho-L-histidine.</text>
        <dbReference type="EC" id="2.7.13.3"/>
    </reaction>
</comment>
<keyword evidence="3" id="KW-0808">Transferase</keyword>
<dbReference type="EC" id="2.7.13.3" evidence="2"/>
<dbReference type="GO" id="GO:0046983">
    <property type="term" value="F:protein dimerization activity"/>
    <property type="evidence" value="ECO:0007669"/>
    <property type="project" value="InterPro"/>
</dbReference>
<keyword evidence="6" id="KW-1133">Transmembrane helix</keyword>
<feature type="transmembrane region" description="Helical" evidence="6">
    <location>
        <begin position="16"/>
        <end position="35"/>
    </location>
</feature>
<keyword evidence="6" id="KW-0812">Transmembrane</keyword>
<feature type="domain" description="Histidine kinase/HSP90-like ATPase" evidence="7">
    <location>
        <begin position="284"/>
        <end position="370"/>
    </location>
</feature>
<comment type="caution">
    <text evidence="9">The sequence shown here is derived from an EMBL/GenBank/DDBJ whole genome shotgun (WGS) entry which is preliminary data.</text>
</comment>
<dbReference type="Gene3D" id="3.30.565.10">
    <property type="entry name" value="Histidine kinase-like ATPase, C-terminal domain"/>
    <property type="match status" value="1"/>
</dbReference>
<dbReference type="InterPro" id="IPR036890">
    <property type="entry name" value="HATPase_C_sf"/>
</dbReference>
<evidence type="ECO:0000256" key="6">
    <source>
        <dbReference type="SAM" id="Phobius"/>
    </source>
</evidence>
<gene>
    <name evidence="9" type="ORF">FC50_GL002101</name>
</gene>